<evidence type="ECO:0000313" key="2">
    <source>
        <dbReference type="Proteomes" id="UP001340816"/>
    </source>
</evidence>
<gene>
    <name evidence="1" type="ORF">OHB35_14275</name>
</gene>
<dbReference type="Pfam" id="PF11523">
    <property type="entry name" value="DUF3223"/>
    <property type="match status" value="1"/>
</dbReference>
<dbReference type="EMBL" id="CP109135">
    <property type="protein sequence ID" value="WSD14316.1"/>
    <property type="molecule type" value="Genomic_DNA"/>
</dbReference>
<keyword evidence="2" id="KW-1185">Reference proteome</keyword>
<accession>A0ABZ1HAF7</accession>
<reference evidence="1 2" key="1">
    <citation type="submission" date="2022-10" db="EMBL/GenBank/DDBJ databases">
        <title>The complete genomes of actinobacterial strains from the NBC collection.</title>
        <authorList>
            <person name="Joergensen T.S."/>
            <person name="Alvarez Arevalo M."/>
            <person name="Sterndorff E.B."/>
            <person name="Faurdal D."/>
            <person name="Vuksanovic O."/>
            <person name="Mourched A.-S."/>
            <person name="Charusanti P."/>
            <person name="Shaw S."/>
            <person name="Blin K."/>
            <person name="Weber T."/>
        </authorList>
    </citation>
    <scope>NUCLEOTIDE SEQUENCE [LARGE SCALE GENOMIC DNA]</scope>
    <source>
        <strain evidence="1 2">NBC 01752</strain>
    </source>
</reference>
<name>A0ABZ1HAF7_STRPH</name>
<protein>
    <submittedName>
        <fullName evidence="1">DCL family protein</fullName>
    </submittedName>
</protein>
<evidence type="ECO:0000313" key="1">
    <source>
        <dbReference type="EMBL" id="WSD14316.1"/>
    </source>
</evidence>
<organism evidence="1 2">
    <name type="scientific">Streptomyces phaeochromogenes</name>
    <dbReference type="NCBI Taxonomy" id="1923"/>
    <lineage>
        <taxon>Bacteria</taxon>
        <taxon>Bacillati</taxon>
        <taxon>Actinomycetota</taxon>
        <taxon>Actinomycetes</taxon>
        <taxon>Kitasatosporales</taxon>
        <taxon>Streptomycetaceae</taxon>
        <taxon>Streptomyces</taxon>
        <taxon>Streptomyces phaeochromogenes group</taxon>
    </lineage>
</organism>
<proteinExistence type="predicted"/>
<dbReference type="RefSeq" id="WP_326758959.1">
    <property type="nucleotide sequence ID" value="NZ_CP109135.1"/>
</dbReference>
<dbReference type="Gene3D" id="3.10.450.40">
    <property type="match status" value="1"/>
</dbReference>
<sequence>MAKVWVGTREFPSKASVTAEYQRILAKYPGDAAAVPAGSQRVTGSDDEAFIRDLIASHPDIVEKTGSGIDHFEVRHYDFGTRGVCLVRTDGTDIDVSLPWSVKHLPTTPPQ</sequence>
<dbReference type="Proteomes" id="UP001340816">
    <property type="component" value="Chromosome"/>
</dbReference>